<comment type="function">
    <text evidence="1">Core subunit of the mitochondrial membrane respiratory chain NADH dehydrogenase (Complex I) that is believed to belong to the minimal assembly required for catalysis. Complex I functions in the transfer of electrons from NADH to the respiratory chain. The immediate electron acceptor for the enzyme is believed to be ubiquinone.</text>
</comment>
<evidence type="ECO:0000256" key="1">
    <source>
        <dbReference type="ARBA" id="ARBA00003257"/>
    </source>
</evidence>
<evidence type="ECO:0000256" key="6">
    <source>
        <dbReference type="ARBA" id="ARBA00022448"/>
    </source>
</evidence>
<evidence type="ECO:0000256" key="2">
    <source>
        <dbReference type="ARBA" id="ARBA00004448"/>
    </source>
</evidence>
<evidence type="ECO:0000256" key="13">
    <source>
        <dbReference type="ARBA" id="ARBA00023027"/>
    </source>
</evidence>
<feature type="transmembrane region" description="Helical" evidence="18">
    <location>
        <begin position="158"/>
        <end position="175"/>
    </location>
</feature>
<evidence type="ECO:0000256" key="15">
    <source>
        <dbReference type="ARBA" id="ARBA00023128"/>
    </source>
</evidence>
<keyword evidence="14 18" id="KW-0830">Ubiquinone</keyword>
<keyword evidence="15 18" id="KW-0496">Mitochondrion</keyword>
<evidence type="ECO:0000256" key="9">
    <source>
        <dbReference type="ARBA" id="ARBA00022792"/>
    </source>
</evidence>
<comment type="subcellular location">
    <subcellularLocation>
        <location evidence="2 18">Mitochondrion inner membrane</location>
        <topology evidence="2 18">Multi-pass membrane protein</topology>
    </subcellularLocation>
</comment>
<dbReference type="InterPro" id="IPR003917">
    <property type="entry name" value="NADH_UbQ_OxRdtase_chain2"/>
</dbReference>
<evidence type="ECO:0000256" key="12">
    <source>
        <dbReference type="ARBA" id="ARBA00022989"/>
    </source>
</evidence>
<evidence type="ECO:0000256" key="4">
    <source>
        <dbReference type="ARBA" id="ARBA00012944"/>
    </source>
</evidence>
<dbReference type="AlphaFoldDB" id="A0A7D7GUX9"/>
<feature type="transmembrane region" description="Helical" evidence="18">
    <location>
        <begin position="12"/>
        <end position="33"/>
    </location>
</feature>
<dbReference type="InterPro" id="IPR050175">
    <property type="entry name" value="Complex_I_Subunit_2"/>
</dbReference>
<feature type="transmembrane region" description="Helical" evidence="18">
    <location>
        <begin position="70"/>
        <end position="92"/>
    </location>
</feature>
<dbReference type="GO" id="GO:0006120">
    <property type="term" value="P:mitochondrial electron transport, NADH to ubiquinone"/>
    <property type="evidence" value="ECO:0007669"/>
    <property type="project" value="InterPro"/>
</dbReference>
<evidence type="ECO:0000256" key="5">
    <source>
        <dbReference type="ARBA" id="ARBA00021008"/>
    </source>
</evidence>
<dbReference type="Pfam" id="PF00361">
    <property type="entry name" value="Proton_antipo_M"/>
    <property type="match status" value="1"/>
</dbReference>
<evidence type="ECO:0000313" key="20">
    <source>
        <dbReference type="EMBL" id="QMJ96281.1"/>
    </source>
</evidence>
<evidence type="ECO:0000256" key="7">
    <source>
        <dbReference type="ARBA" id="ARBA00022660"/>
    </source>
</evidence>
<dbReference type="GO" id="GO:0008137">
    <property type="term" value="F:NADH dehydrogenase (ubiquinone) activity"/>
    <property type="evidence" value="ECO:0007669"/>
    <property type="project" value="UniProtKB-EC"/>
</dbReference>
<comment type="catalytic activity">
    <reaction evidence="17 18">
        <text>a ubiquinone + NADH + 5 H(+)(in) = a ubiquinol + NAD(+) + 4 H(+)(out)</text>
        <dbReference type="Rhea" id="RHEA:29091"/>
        <dbReference type="Rhea" id="RHEA-COMP:9565"/>
        <dbReference type="Rhea" id="RHEA-COMP:9566"/>
        <dbReference type="ChEBI" id="CHEBI:15378"/>
        <dbReference type="ChEBI" id="CHEBI:16389"/>
        <dbReference type="ChEBI" id="CHEBI:17976"/>
        <dbReference type="ChEBI" id="CHEBI:57540"/>
        <dbReference type="ChEBI" id="CHEBI:57945"/>
        <dbReference type="EC" id="7.1.1.2"/>
    </reaction>
</comment>
<evidence type="ECO:0000256" key="16">
    <source>
        <dbReference type="ARBA" id="ARBA00023136"/>
    </source>
</evidence>
<dbReference type="EMBL" id="MT665975">
    <property type="protein sequence ID" value="QMJ96281.1"/>
    <property type="molecule type" value="Genomic_DNA"/>
</dbReference>
<evidence type="ECO:0000256" key="3">
    <source>
        <dbReference type="ARBA" id="ARBA00007012"/>
    </source>
</evidence>
<feature type="transmembrane region" description="Helical" evidence="18">
    <location>
        <begin position="247"/>
        <end position="266"/>
    </location>
</feature>
<keyword evidence="11 18" id="KW-0249">Electron transport</keyword>
<feature type="transmembrane region" description="Helical" evidence="18">
    <location>
        <begin position="206"/>
        <end position="226"/>
    </location>
</feature>
<evidence type="ECO:0000256" key="17">
    <source>
        <dbReference type="ARBA" id="ARBA00049551"/>
    </source>
</evidence>
<keyword evidence="10 18" id="KW-1278">Translocase</keyword>
<keyword evidence="7 18" id="KW-0679">Respiratory chain</keyword>
<evidence type="ECO:0000256" key="14">
    <source>
        <dbReference type="ARBA" id="ARBA00023075"/>
    </source>
</evidence>
<dbReference type="PANTHER" id="PTHR46552:SF1">
    <property type="entry name" value="NADH-UBIQUINONE OXIDOREDUCTASE CHAIN 2"/>
    <property type="match status" value="1"/>
</dbReference>
<dbReference type="PANTHER" id="PTHR46552">
    <property type="entry name" value="NADH-UBIQUINONE OXIDOREDUCTASE CHAIN 2"/>
    <property type="match status" value="1"/>
</dbReference>
<dbReference type="RefSeq" id="YP_009918929.1">
    <property type="nucleotide sequence ID" value="NC_050309.1"/>
</dbReference>
<dbReference type="InterPro" id="IPR001750">
    <property type="entry name" value="ND/Mrp_TM"/>
</dbReference>
<geneLocation type="mitochondrion" evidence="20"/>
<sequence>MNFKKLFYYNQFEQSMLTMILLMTLISSTMVTINSTSWISAWMGMEINLMSFIPLMMMKNKLMKSANLMMTYFMVQASSSCILMFMVMMFKMETMFLKLNMTTILIQLSLLMKMGAAPFHWWTPKIIKSMNWKNCFILMTWQKLAPLMMIAMTMTSWLIYYSIILSTIIGAVMGLNQTSLKLIIAYSSINHISWMMMALMMSLNFFMFYFIIYSVTILIMSLMLNNMNINYLNQLFKNNNNNMFNKMSVMSMMLSMGGIPPFIGFLPKLMILMLMMKNKLILESMIFIFFSLITLTYYLNPLISTLMNSKMSSKWILFKSNFMKNLFYILMMNFIMMMMMILPLSIMN</sequence>
<evidence type="ECO:0000256" key="10">
    <source>
        <dbReference type="ARBA" id="ARBA00022967"/>
    </source>
</evidence>
<proteinExistence type="inferred from homology"/>
<accession>A0A7D7GUX9</accession>
<evidence type="ECO:0000256" key="11">
    <source>
        <dbReference type="ARBA" id="ARBA00022982"/>
    </source>
</evidence>
<protein>
    <recommendedName>
        <fullName evidence="5 18">NADH-ubiquinone oxidoreductase chain 2</fullName>
        <ecNumber evidence="4 18">7.1.1.2</ecNumber>
    </recommendedName>
</protein>
<comment type="function">
    <text evidence="18">Core subunit of the mitochondrial membrane respiratory chain NADH dehydrogenase (Complex I) which catalyzes electron transfer from NADH through the respiratory chain, using ubiquinone as an electron acceptor. Essential for the catalytic activity and assembly of complex I.</text>
</comment>
<organism evidence="20">
    <name type="scientific">Praia tianmunica</name>
    <dbReference type="NCBI Taxonomy" id="2748952"/>
    <lineage>
        <taxon>Eukaryota</taxon>
        <taxon>Metazoa</taxon>
        <taxon>Ecdysozoa</taxon>
        <taxon>Arthropoda</taxon>
        <taxon>Hexapoda</taxon>
        <taxon>Insecta</taxon>
        <taxon>Pterygota</taxon>
        <taxon>Neoptera</taxon>
        <taxon>Endopterygota</taxon>
        <taxon>Hymenoptera</taxon>
        <taxon>Tenthredinoidea</taxon>
        <taxon>Cimbicidae</taxon>
        <taxon>Praia</taxon>
    </lineage>
</organism>
<comment type="similarity">
    <text evidence="3 18">Belongs to the complex I subunit 2 family.</text>
</comment>
<evidence type="ECO:0000256" key="18">
    <source>
        <dbReference type="RuleBase" id="RU003403"/>
    </source>
</evidence>
<keyword evidence="16 18" id="KW-0472">Membrane</keyword>
<feature type="transmembrane region" description="Helical" evidence="18">
    <location>
        <begin position="326"/>
        <end position="346"/>
    </location>
</feature>
<dbReference type="GeneID" id="58904526"/>
<dbReference type="PRINTS" id="PR01436">
    <property type="entry name" value="NADHDHGNASE2"/>
</dbReference>
<keyword evidence="8 18" id="KW-0812">Transmembrane</keyword>
<gene>
    <name evidence="20" type="primary">ND2</name>
</gene>
<evidence type="ECO:0000259" key="19">
    <source>
        <dbReference type="Pfam" id="PF00361"/>
    </source>
</evidence>
<keyword evidence="13 18" id="KW-0520">NAD</keyword>
<dbReference type="EC" id="7.1.1.2" evidence="4 18"/>
<feature type="transmembrane region" description="Helical" evidence="18">
    <location>
        <begin position="104"/>
        <end position="123"/>
    </location>
</feature>
<reference evidence="20" key="1">
    <citation type="journal article" date="2020" name="Mitochondrial DNA Part B Resour">
        <title>The complete mitochondrial genome of Praia tianmunica (Hymenoptera: Cimbicidae) with related phylogenetic analysis.</title>
        <authorList>
            <person name="Cheng Y."/>
            <person name="Yan Y."/>
            <person name="Wei M."/>
            <person name="Niu G."/>
        </authorList>
    </citation>
    <scope>NUCLEOTIDE SEQUENCE</scope>
</reference>
<evidence type="ECO:0000256" key="8">
    <source>
        <dbReference type="ARBA" id="ARBA00022692"/>
    </source>
</evidence>
<keyword evidence="12 18" id="KW-1133">Transmembrane helix</keyword>
<feature type="transmembrane region" description="Helical" evidence="18">
    <location>
        <begin position="182"/>
        <end position="200"/>
    </location>
</feature>
<keyword evidence="9 18" id="KW-0999">Mitochondrion inner membrane</keyword>
<dbReference type="CTD" id="4536"/>
<feature type="transmembrane region" description="Helical" evidence="18">
    <location>
        <begin position="286"/>
        <end position="306"/>
    </location>
</feature>
<name>A0A7D7GUX9_9HYME</name>
<keyword evidence="6" id="KW-0813">Transport</keyword>
<dbReference type="GO" id="GO:0005743">
    <property type="term" value="C:mitochondrial inner membrane"/>
    <property type="evidence" value="ECO:0007669"/>
    <property type="project" value="UniProtKB-SubCell"/>
</dbReference>
<feature type="domain" description="NADH:quinone oxidoreductase/Mrp antiporter transmembrane" evidence="19">
    <location>
        <begin position="35"/>
        <end position="294"/>
    </location>
</feature>